<accession>A0A0E9TBL1</accession>
<protein>
    <submittedName>
        <fullName evidence="1">Uncharacterized protein</fullName>
    </submittedName>
</protein>
<dbReference type="AlphaFoldDB" id="A0A0E9TBL1"/>
<organism evidence="1">
    <name type="scientific">Anguilla anguilla</name>
    <name type="common">European freshwater eel</name>
    <name type="synonym">Muraena anguilla</name>
    <dbReference type="NCBI Taxonomy" id="7936"/>
    <lineage>
        <taxon>Eukaryota</taxon>
        <taxon>Metazoa</taxon>
        <taxon>Chordata</taxon>
        <taxon>Craniata</taxon>
        <taxon>Vertebrata</taxon>
        <taxon>Euteleostomi</taxon>
        <taxon>Actinopterygii</taxon>
        <taxon>Neopterygii</taxon>
        <taxon>Teleostei</taxon>
        <taxon>Anguilliformes</taxon>
        <taxon>Anguillidae</taxon>
        <taxon>Anguilla</taxon>
    </lineage>
</organism>
<dbReference type="EMBL" id="GBXM01058464">
    <property type="protein sequence ID" value="JAH50113.1"/>
    <property type="molecule type" value="Transcribed_RNA"/>
</dbReference>
<reference evidence="1" key="1">
    <citation type="submission" date="2014-11" db="EMBL/GenBank/DDBJ databases">
        <authorList>
            <person name="Amaro Gonzalez C."/>
        </authorList>
    </citation>
    <scope>NUCLEOTIDE SEQUENCE</scope>
</reference>
<sequence length="16" mass="1725">MVTGLLRFSACSNRGI</sequence>
<name>A0A0E9TBL1_ANGAN</name>
<reference evidence="1" key="2">
    <citation type="journal article" date="2015" name="Fish Shellfish Immunol.">
        <title>Early steps in the European eel (Anguilla anguilla)-Vibrio vulnificus interaction in the gills: Role of the RtxA13 toxin.</title>
        <authorList>
            <person name="Callol A."/>
            <person name="Pajuelo D."/>
            <person name="Ebbesson L."/>
            <person name="Teles M."/>
            <person name="MacKenzie S."/>
            <person name="Amaro C."/>
        </authorList>
    </citation>
    <scope>NUCLEOTIDE SEQUENCE</scope>
</reference>
<evidence type="ECO:0000313" key="1">
    <source>
        <dbReference type="EMBL" id="JAH50113.1"/>
    </source>
</evidence>
<proteinExistence type="predicted"/>